<organism evidence="1 2">
    <name type="scientific">Herpetosiphon geysericola</name>
    <dbReference type="NCBI Taxonomy" id="70996"/>
    <lineage>
        <taxon>Bacteria</taxon>
        <taxon>Bacillati</taxon>
        <taxon>Chloroflexota</taxon>
        <taxon>Chloroflexia</taxon>
        <taxon>Herpetosiphonales</taxon>
        <taxon>Herpetosiphonaceae</taxon>
        <taxon>Herpetosiphon</taxon>
    </lineage>
</organism>
<dbReference type="AlphaFoldDB" id="A0A0N8GSR0"/>
<dbReference type="Proteomes" id="UP000050277">
    <property type="component" value="Unassembled WGS sequence"/>
</dbReference>
<evidence type="ECO:0000313" key="2">
    <source>
        <dbReference type="Proteomes" id="UP000050277"/>
    </source>
</evidence>
<keyword evidence="2" id="KW-1185">Reference proteome</keyword>
<protein>
    <submittedName>
        <fullName evidence="1">Uncharacterized protein</fullName>
    </submittedName>
</protein>
<name>A0A0N8GSR0_9CHLR</name>
<reference evidence="1 2" key="1">
    <citation type="submission" date="2015-07" db="EMBL/GenBank/DDBJ databases">
        <title>Whole genome sequence of Herpetosiphon geysericola DSM 7119.</title>
        <authorList>
            <person name="Hemp J."/>
            <person name="Ward L.M."/>
            <person name="Pace L.A."/>
            <person name="Fischer W.W."/>
        </authorList>
    </citation>
    <scope>NUCLEOTIDE SEQUENCE [LARGE SCALE GENOMIC DNA]</scope>
    <source>
        <strain evidence="1 2">DSM 7119</strain>
    </source>
</reference>
<comment type="caution">
    <text evidence="1">The sequence shown here is derived from an EMBL/GenBank/DDBJ whole genome shotgun (WGS) entry which is preliminary data.</text>
</comment>
<dbReference type="OrthoDB" id="9824543at2"/>
<dbReference type="STRING" id="70996.SE18_08550"/>
<dbReference type="EMBL" id="LGKP01000014">
    <property type="protein sequence ID" value="KPL89994.1"/>
    <property type="molecule type" value="Genomic_DNA"/>
</dbReference>
<gene>
    <name evidence="1" type="ORF">SE18_08550</name>
</gene>
<dbReference type="RefSeq" id="WP_054534024.1">
    <property type="nucleotide sequence ID" value="NZ_LGKP01000014.1"/>
</dbReference>
<accession>A0A0N8GSR0</accession>
<sequence>MPMIDPIAAILKLISDNTNVQAIVGDRVAGKHKFAQAGSVNAWKADQSCIVAKDDPGTTPDIDIGDHVGRVELRCYGATPAAARKIYNSLIELIRDLEGRTTANTSNGTALIYSLVMDASPFTTVDPDLSIDMVVGYARYRIHEYALEEYQ</sequence>
<evidence type="ECO:0000313" key="1">
    <source>
        <dbReference type="EMBL" id="KPL89994.1"/>
    </source>
</evidence>
<proteinExistence type="predicted"/>